<dbReference type="CDD" id="cd17321">
    <property type="entry name" value="MFS_MMR_MDR_like"/>
    <property type="match status" value="1"/>
</dbReference>
<proteinExistence type="predicted"/>
<comment type="subcellular location">
    <subcellularLocation>
        <location evidence="1">Membrane</location>
        <topology evidence="1">Multi-pass membrane protein</topology>
    </subcellularLocation>
</comment>
<dbReference type="Pfam" id="PF07690">
    <property type="entry name" value="MFS_1"/>
    <property type="match status" value="1"/>
</dbReference>
<feature type="transmembrane region" description="Helical" evidence="6">
    <location>
        <begin position="106"/>
        <end position="131"/>
    </location>
</feature>
<evidence type="ECO:0000256" key="5">
    <source>
        <dbReference type="ARBA" id="ARBA00023136"/>
    </source>
</evidence>
<keyword evidence="4 6" id="KW-1133">Transmembrane helix</keyword>
<name>A0A8T3UUW4_9ARCH</name>
<feature type="transmembrane region" description="Helical" evidence="6">
    <location>
        <begin position="240"/>
        <end position="259"/>
    </location>
</feature>
<feature type="transmembrane region" description="Helical" evidence="6">
    <location>
        <begin position="79"/>
        <end position="100"/>
    </location>
</feature>
<dbReference type="InterPro" id="IPR011701">
    <property type="entry name" value="MFS"/>
</dbReference>
<comment type="caution">
    <text evidence="8">The sequence shown here is derived from an EMBL/GenBank/DDBJ whole genome shotgun (WGS) entry which is preliminary data.</text>
</comment>
<protein>
    <submittedName>
        <fullName evidence="8">MFS transporter</fullName>
    </submittedName>
</protein>
<dbReference type="InterPro" id="IPR036259">
    <property type="entry name" value="MFS_trans_sf"/>
</dbReference>
<dbReference type="Gene3D" id="1.20.1720.10">
    <property type="entry name" value="Multidrug resistance protein D"/>
    <property type="match status" value="1"/>
</dbReference>
<dbReference type="Proteomes" id="UP000718571">
    <property type="component" value="Unassembled WGS sequence"/>
</dbReference>
<dbReference type="AlphaFoldDB" id="A0A8T3UUW4"/>
<dbReference type="SUPFAM" id="SSF103473">
    <property type="entry name" value="MFS general substrate transporter"/>
    <property type="match status" value="1"/>
</dbReference>
<feature type="transmembrane region" description="Helical" evidence="6">
    <location>
        <begin position="419"/>
        <end position="442"/>
    </location>
</feature>
<evidence type="ECO:0000256" key="1">
    <source>
        <dbReference type="ARBA" id="ARBA00004141"/>
    </source>
</evidence>
<feature type="transmembrane region" description="Helical" evidence="6">
    <location>
        <begin position="172"/>
        <end position="190"/>
    </location>
</feature>
<dbReference type="PANTHER" id="PTHR42718">
    <property type="entry name" value="MAJOR FACILITATOR SUPERFAMILY MULTIDRUG TRANSPORTER MFSC"/>
    <property type="match status" value="1"/>
</dbReference>
<feature type="domain" description="Major facilitator superfamily (MFS) profile" evidence="7">
    <location>
        <begin position="7"/>
        <end position="494"/>
    </location>
</feature>
<evidence type="ECO:0000256" key="3">
    <source>
        <dbReference type="ARBA" id="ARBA00022692"/>
    </source>
</evidence>
<dbReference type="PROSITE" id="PS50850">
    <property type="entry name" value="MFS"/>
    <property type="match status" value="1"/>
</dbReference>
<dbReference type="Gene3D" id="1.20.1250.20">
    <property type="entry name" value="MFS general substrate transporter like domains"/>
    <property type="match status" value="1"/>
</dbReference>
<evidence type="ECO:0000313" key="9">
    <source>
        <dbReference type="Proteomes" id="UP000718571"/>
    </source>
</evidence>
<accession>A0A8T3UUW4</accession>
<dbReference type="PANTHER" id="PTHR42718:SF9">
    <property type="entry name" value="MAJOR FACILITATOR SUPERFAMILY MULTIDRUG TRANSPORTER MFSC"/>
    <property type="match status" value="1"/>
</dbReference>
<evidence type="ECO:0000259" key="7">
    <source>
        <dbReference type="PROSITE" id="PS50850"/>
    </source>
</evidence>
<dbReference type="GO" id="GO:0022857">
    <property type="term" value="F:transmembrane transporter activity"/>
    <property type="evidence" value="ECO:0007669"/>
    <property type="project" value="InterPro"/>
</dbReference>
<evidence type="ECO:0000313" key="8">
    <source>
        <dbReference type="EMBL" id="MBE5728280.1"/>
    </source>
</evidence>
<feature type="transmembrane region" description="Helical" evidence="6">
    <location>
        <begin position="48"/>
        <end position="67"/>
    </location>
</feature>
<sequence>MQYKWTVLANTTMGGLMASINATILLISLPSIFRGLNVDPVAPGNFTLLLWVILGYMIVTAAVLITFGRLSDDHGRKRFYTIGFIIFSIASIALSIVPYGSGVNGVLFIIIFRIVQGVGGGFIMVNSTALLTDAFPDKERGKALGTNQVAFLAGSFIGLIVGGLLAPFDFHLVFIVSVPFAILGAVWSYYKLKEEKTIKEKAGIDWIGNLFLSLGLILITLGLTYALVPYGSNPLGWGSPWVLSSLIIGLISTFVFIFTELKVKNPLFKLSLFRNVQFTFSSLALFLSSLARGAVMFLVIIWLQGIYLPLNGYSISQTPFWAGIYMIPLMVGFVALGPISGMLTDRFGARAFATSGLLISALGLFFLASFPANFSYWPFAGVLFLIGVGNGLFAAPNTKRTMDALNWKERGVGNGIRTTFANIGQMISMVLFFTILITVFSYSLPSSISIQTASLNLPTSVVSQLSSVPASTFLFASFLGINPISSFLSQLPKSLISSIPSSTLSTIESSKFIPKLVSSSFMYGLESALYISIIILIVGAVLSAFARQRVVKGAEVVGQYR</sequence>
<dbReference type="InterPro" id="IPR020846">
    <property type="entry name" value="MFS_dom"/>
</dbReference>
<feature type="transmembrane region" description="Helical" evidence="6">
    <location>
        <begin position="351"/>
        <end position="370"/>
    </location>
</feature>
<organism evidence="8 9">
    <name type="scientific">Candidatus Acidifodinimicrobium mancum</name>
    <dbReference type="NCBI Taxonomy" id="2898728"/>
    <lineage>
        <taxon>Archaea</taxon>
        <taxon>Candidatus Parvarchaeota</taxon>
        <taxon>Candidatus Acidifodinimicrobiaceae</taxon>
        <taxon>Candidatus Acidifodinimicrobium</taxon>
    </lineage>
</organism>
<evidence type="ECO:0000256" key="6">
    <source>
        <dbReference type="SAM" id="Phobius"/>
    </source>
</evidence>
<feature type="transmembrane region" description="Helical" evidence="6">
    <location>
        <begin position="320"/>
        <end position="339"/>
    </location>
</feature>
<feature type="transmembrane region" description="Helical" evidence="6">
    <location>
        <begin position="7"/>
        <end position="28"/>
    </location>
</feature>
<dbReference type="GO" id="GO:0016020">
    <property type="term" value="C:membrane"/>
    <property type="evidence" value="ECO:0007669"/>
    <property type="project" value="UniProtKB-SubCell"/>
</dbReference>
<evidence type="ECO:0000256" key="2">
    <source>
        <dbReference type="ARBA" id="ARBA00022448"/>
    </source>
</evidence>
<feature type="transmembrane region" description="Helical" evidence="6">
    <location>
        <begin position="280"/>
        <end position="308"/>
    </location>
</feature>
<dbReference type="EMBL" id="JADFAR010000004">
    <property type="protein sequence ID" value="MBE5728280.1"/>
    <property type="molecule type" value="Genomic_DNA"/>
</dbReference>
<gene>
    <name evidence="8" type="ORF">IHE51_00240</name>
</gene>
<reference evidence="8 9" key="1">
    <citation type="submission" date="2020-09" db="EMBL/GenBank/DDBJ databases">
        <title>Genomic characterization of a novel Parvarchaeota family in acid mine drainage sediments.</title>
        <authorList>
            <person name="Luo Z.-H."/>
        </authorList>
    </citation>
    <scope>NUCLEOTIDE SEQUENCE [LARGE SCALE GENOMIC DNA]</scope>
    <source>
        <strain evidence="8">MAS1_bins.189</strain>
    </source>
</reference>
<keyword evidence="3 6" id="KW-0812">Transmembrane</keyword>
<keyword evidence="5 6" id="KW-0472">Membrane</keyword>
<keyword evidence="2" id="KW-0813">Transport</keyword>
<feature type="transmembrane region" description="Helical" evidence="6">
    <location>
        <begin position="143"/>
        <end position="166"/>
    </location>
</feature>
<evidence type="ECO:0000256" key="4">
    <source>
        <dbReference type="ARBA" id="ARBA00022989"/>
    </source>
</evidence>
<feature type="transmembrane region" description="Helical" evidence="6">
    <location>
        <begin position="210"/>
        <end position="228"/>
    </location>
</feature>
<feature type="transmembrane region" description="Helical" evidence="6">
    <location>
        <begin position="376"/>
        <end position="398"/>
    </location>
</feature>
<feature type="transmembrane region" description="Helical" evidence="6">
    <location>
        <begin position="528"/>
        <end position="546"/>
    </location>
</feature>